<dbReference type="InterPro" id="IPR036390">
    <property type="entry name" value="WH_DNA-bd_sf"/>
</dbReference>
<dbReference type="CDD" id="cd00090">
    <property type="entry name" value="HTH_ARSR"/>
    <property type="match status" value="1"/>
</dbReference>
<organism evidence="2 3">
    <name type="scientific">Antiquaquibacter oligotrophicus</name>
    <dbReference type="NCBI Taxonomy" id="2880260"/>
    <lineage>
        <taxon>Bacteria</taxon>
        <taxon>Bacillati</taxon>
        <taxon>Actinomycetota</taxon>
        <taxon>Actinomycetes</taxon>
        <taxon>Micrococcales</taxon>
        <taxon>Microbacteriaceae</taxon>
        <taxon>Antiquaquibacter</taxon>
    </lineage>
</organism>
<dbReference type="InterPro" id="IPR011991">
    <property type="entry name" value="ArsR-like_HTH"/>
</dbReference>
<dbReference type="EMBL" id="JARXVQ010000001">
    <property type="protein sequence ID" value="MDH6180166.1"/>
    <property type="molecule type" value="Genomic_DNA"/>
</dbReference>
<dbReference type="InterPro" id="IPR036388">
    <property type="entry name" value="WH-like_DNA-bd_sf"/>
</dbReference>
<sequence length="174" mass="19024">MRTTPPTGFDLWESLDGLREAFAPKVAARMGRGDIRTAILVALLEQPMHGYQIIQAIEARTNGAWKPSPGSIYPTLQLLADEGLVTAEQQGERKVYSLTESGRAVADESAEGPLPWAPRRSREWEAKTELPKAGAKLAQAAAQVAQSGTRDQQDRAVAVIDEARRKIYTILAED</sequence>
<gene>
    <name evidence="2" type="ORF">M2152_000348</name>
</gene>
<evidence type="ECO:0000313" key="2">
    <source>
        <dbReference type="EMBL" id="MDH6180166.1"/>
    </source>
</evidence>
<dbReference type="InterPro" id="IPR005149">
    <property type="entry name" value="Tscrpt_reg_PadR_N"/>
</dbReference>
<evidence type="ECO:0000313" key="3">
    <source>
        <dbReference type="Proteomes" id="UP001160142"/>
    </source>
</evidence>
<dbReference type="Pfam" id="PF03551">
    <property type="entry name" value="PadR"/>
    <property type="match status" value="1"/>
</dbReference>
<evidence type="ECO:0000259" key="1">
    <source>
        <dbReference type="Pfam" id="PF03551"/>
    </source>
</evidence>
<comment type="caution">
    <text evidence="2">The sequence shown here is derived from an EMBL/GenBank/DDBJ whole genome shotgun (WGS) entry which is preliminary data.</text>
</comment>
<dbReference type="RefSeq" id="WP_322132533.1">
    <property type="nucleotide sequence ID" value="NZ_CP085036.1"/>
</dbReference>
<reference evidence="2 3" key="1">
    <citation type="submission" date="2023-04" db="EMBL/GenBank/DDBJ databases">
        <title>Genome Encyclopedia of Bacteria and Archaea VI: Functional Genomics of Type Strains.</title>
        <authorList>
            <person name="Whitman W."/>
        </authorList>
    </citation>
    <scope>NUCLEOTIDE SEQUENCE [LARGE SCALE GENOMIC DNA]</scope>
    <source>
        <strain evidence="2 3">SG_E_30_P1</strain>
    </source>
</reference>
<proteinExistence type="predicted"/>
<dbReference type="SUPFAM" id="SSF46785">
    <property type="entry name" value="Winged helix' DNA-binding domain"/>
    <property type="match status" value="1"/>
</dbReference>
<dbReference type="Proteomes" id="UP001160142">
    <property type="component" value="Unassembled WGS sequence"/>
</dbReference>
<protein>
    <submittedName>
        <fullName evidence="2">DNA-binding PadR family transcriptional regulator</fullName>
    </submittedName>
</protein>
<dbReference type="PANTHER" id="PTHR43252:SF2">
    <property type="entry name" value="TRANSCRIPTION REGULATOR, PADR-LIKE FAMILY"/>
    <property type="match status" value="1"/>
</dbReference>
<dbReference type="Gene3D" id="1.10.10.10">
    <property type="entry name" value="Winged helix-like DNA-binding domain superfamily/Winged helix DNA-binding domain"/>
    <property type="match status" value="1"/>
</dbReference>
<keyword evidence="2" id="KW-0238">DNA-binding</keyword>
<dbReference type="GO" id="GO:0003677">
    <property type="term" value="F:DNA binding"/>
    <property type="evidence" value="ECO:0007669"/>
    <property type="project" value="UniProtKB-KW"/>
</dbReference>
<dbReference type="PANTHER" id="PTHR43252">
    <property type="entry name" value="TRANSCRIPTIONAL REGULATOR YQJI"/>
    <property type="match status" value="1"/>
</dbReference>
<feature type="domain" description="Transcription regulator PadR N-terminal" evidence="1">
    <location>
        <begin position="39"/>
        <end position="106"/>
    </location>
</feature>
<name>A0ABT6KJR7_9MICO</name>
<accession>A0ABT6KJR7</accession>
<keyword evidence="3" id="KW-1185">Reference proteome</keyword>